<evidence type="ECO:0000313" key="6">
    <source>
        <dbReference type="Proteomes" id="UP000599074"/>
    </source>
</evidence>
<dbReference type="GO" id="GO:0016614">
    <property type="term" value="F:oxidoreductase activity, acting on CH-OH group of donors"/>
    <property type="evidence" value="ECO:0007669"/>
    <property type="project" value="UniProtKB-ARBA"/>
</dbReference>
<dbReference type="InterPro" id="IPR020904">
    <property type="entry name" value="Sc_DH/Rdtase_CS"/>
</dbReference>
<keyword evidence="2" id="KW-0560">Oxidoreductase</keyword>
<dbReference type="InterPro" id="IPR057326">
    <property type="entry name" value="KR_dom"/>
</dbReference>
<feature type="domain" description="Ketoreductase" evidence="4">
    <location>
        <begin position="59"/>
        <end position="244"/>
    </location>
</feature>
<dbReference type="PROSITE" id="PS00061">
    <property type="entry name" value="ADH_SHORT"/>
    <property type="match status" value="1"/>
</dbReference>
<evidence type="ECO:0000256" key="3">
    <source>
        <dbReference type="SAM" id="MobiDB-lite"/>
    </source>
</evidence>
<dbReference type="Pfam" id="PF13561">
    <property type="entry name" value="adh_short_C2"/>
    <property type="match status" value="1"/>
</dbReference>
<sequence length="300" mass="32226">MPMAEDQYGRQDPRKQYGQPAEGEGVTIEHPGRTGEMPDRPDHGEESYRGCGRLEGYKAVVTGGDSGIGRAVALAFAREGADVLISYLPEEEQDAQETVRLVRDAGRTAVTVPGDLREEAQCRRVIDRAVAEFGRIDVLVNNAAYQMMQPGGIADITTEQFDRVLKTNLYAMFWLCKAAVPHLRPGSAIINTSSIQAFDPSPGLLDYATTKGAIVNFTKGLAADVIGKGIRVNSVAPGPVWTPLIPATMPAEKVESFGKEESPMGRAAQPAELAPAYVFLASQESSYITGEVIKVTGGSR</sequence>
<keyword evidence="6" id="KW-1185">Reference proteome</keyword>
<dbReference type="PANTHER" id="PTHR48107:SF16">
    <property type="entry name" value="NADPH-DEPENDENT ALDEHYDE REDUCTASE 1, CHLOROPLASTIC"/>
    <property type="match status" value="1"/>
</dbReference>
<dbReference type="InterPro" id="IPR002347">
    <property type="entry name" value="SDR_fam"/>
</dbReference>
<feature type="region of interest" description="Disordered" evidence="3">
    <location>
        <begin position="1"/>
        <end position="49"/>
    </location>
</feature>
<dbReference type="InterPro" id="IPR036291">
    <property type="entry name" value="NAD(P)-bd_dom_sf"/>
</dbReference>
<gene>
    <name evidence="5" type="ORF">Pme01_22650</name>
</gene>
<dbReference type="Proteomes" id="UP000599074">
    <property type="component" value="Unassembled WGS sequence"/>
</dbReference>
<evidence type="ECO:0000259" key="4">
    <source>
        <dbReference type="SMART" id="SM00822"/>
    </source>
</evidence>
<dbReference type="AlphaFoldDB" id="A0A8J3X3A8"/>
<dbReference type="Gene3D" id="3.40.50.720">
    <property type="entry name" value="NAD(P)-binding Rossmann-like Domain"/>
    <property type="match status" value="1"/>
</dbReference>
<dbReference type="EMBL" id="BOON01000019">
    <property type="protein sequence ID" value="GII22668.1"/>
    <property type="molecule type" value="Genomic_DNA"/>
</dbReference>
<dbReference type="FunFam" id="3.40.50.720:FF:000084">
    <property type="entry name" value="Short-chain dehydrogenase reductase"/>
    <property type="match status" value="1"/>
</dbReference>
<feature type="compositionally biased region" description="Basic and acidic residues" evidence="3">
    <location>
        <begin position="30"/>
        <end position="48"/>
    </location>
</feature>
<comment type="similarity">
    <text evidence="1">Belongs to the short-chain dehydrogenases/reductases (SDR) family.</text>
</comment>
<protein>
    <submittedName>
        <fullName evidence="5">NAD(P)-dependent oxidoreductase</fullName>
    </submittedName>
</protein>
<dbReference type="PRINTS" id="PR00081">
    <property type="entry name" value="GDHRDH"/>
</dbReference>
<dbReference type="CDD" id="cd05355">
    <property type="entry name" value="SDR_c1"/>
    <property type="match status" value="1"/>
</dbReference>
<accession>A0A8J3X3A8</accession>
<name>A0A8J3X3A8_9ACTN</name>
<evidence type="ECO:0000313" key="5">
    <source>
        <dbReference type="EMBL" id="GII22668.1"/>
    </source>
</evidence>
<organism evidence="5 6">
    <name type="scientific">Planosporangium mesophilum</name>
    <dbReference type="NCBI Taxonomy" id="689768"/>
    <lineage>
        <taxon>Bacteria</taxon>
        <taxon>Bacillati</taxon>
        <taxon>Actinomycetota</taxon>
        <taxon>Actinomycetes</taxon>
        <taxon>Micromonosporales</taxon>
        <taxon>Micromonosporaceae</taxon>
        <taxon>Planosporangium</taxon>
    </lineage>
</organism>
<dbReference type="SMART" id="SM00822">
    <property type="entry name" value="PKS_KR"/>
    <property type="match status" value="1"/>
</dbReference>
<evidence type="ECO:0000256" key="2">
    <source>
        <dbReference type="ARBA" id="ARBA00023002"/>
    </source>
</evidence>
<comment type="caution">
    <text evidence="5">The sequence shown here is derived from an EMBL/GenBank/DDBJ whole genome shotgun (WGS) entry which is preliminary data.</text>
</comment>
<proteinExistence type="inferred from homology"/>
<dbReference type="PANTHER" id="PTHR48107">
    <property type="entry name" value="NADPH-DEPENDENT ALDEHYDE REDUCTASE-LIKE PROTEIN, CHLOROPLASTIC-RELATED"/>
    <property type="match status" value="1"/>
</dbReference>
<reference evidence="5" key="1">
    <citation type="submission" date="2021-01" db="EMBL/GenBank/DDBJ databases">
        <title>Whole genome shotgun sequence of Planosporangium mesophilum NBRC 109066.</title>
        <authorList>
            <person name="Komaki H."/>
            <person name="Tamura T."/>
        </authorList>
    </citation>
    <scope>NUCLEOTIDE SEQUENCE</scope>
    <source>
        <strain evidence="5">NBRC 109066</strain>
    </source>
</reference>
<dbReference type="SUPFAM" id="SSF51735">
    <property type="entry name" value="NAD(P)-binding Rossmann-fold domains"/>
    <property type="match status" value="1"/>
</dbReference>
<evidence type="ECO:0000256" key="1">
    <source>
        <dbReference type="ARBA" id="ARBA00006484"/>
    </source>
</evidence>
<dbReference type="PRINTS" id="PR00080">
    <property type="entry name" value="SDRFAMILY"/>
</dbReference>